<dbReference type="RefSeq" id="WP_235590289.1">
    <property type="nucleotide sequence ID" value="NZ_CP013341.1"/>
</dbReference>
<sequence>MLAENTSTPRAIITDADSDPDNMILAIAIRDQYSFEMAIPKDKYDPFLLMEMIENGSTQ</sequence>
<dbReference type="Proteomes" id="UP000182882">
    <property type="component" value="Unassembled WGS sequence"/>
</dbReference>
<dbReference type="AlphaFoldDB" id="A0A1H2ER33"/>
<gene>
    <name evidence="1" type="ORF">SAMN05216406_11493</name>
</gene>
<dbReference type="EMBL" id="FNLN01000014">
    <property type="protein sequence ID" value="SDT97580.1"/>
    <property type="molecule type" value="Genomic_DNA"/>
</dbReference>
<evidence type="ECO:0000313" key="2">
    <source>
        <dbReference type="Proteomes" id="UP000182882"/>
    </source>
</evidence>
<evidence type="ECO:0000313" key="1">
    <source>
        <dbReference type="EMBL" id="SDT97580.1"/>
    </source>
</evidence>
<protein>
    <submittedName>
        <fullName evidence="1">Uncharacterized protein</fullName>
    </submittedName>
</protein>
<accession>A0A1H2ER33</accession>
<proteinExistence type="predicted"/>
<reference evidence="2" key="1">
    <citation type="submission" date="2016-10" db="EMBL/GenBank/DDBJ databases">
        <authorList>
            <person name="Varghese N."/>
            <person name="Submissions S."/>
        </authorList>
    </citation>
    <scope>NUCLEOTIDE SEQUENCE [LARGE SCALE GENOMIC DNA]</scope>
    <source>
        <strain evidence="2">Nm10</strain>
    </source>
</reference>
<name>A0A1H2ER33_9PROT</name>
<keyword evidence="2" id="KW-1185">Reference proteome</keyword>
<organism evidence="1 2">
    <name type="scientific">Nitrosomonas ureae</name>
    <dbReference type="NCBI Taxonomy" id="44577"/>
    <lineage>
        <taxon>Bacteria</taxon>
        <taxon>Pseudomonadati</taxon>
        <taxon>Pseudomonadota</taxon>
        <taxon>Betaproteobacteria</taxon>
        <taxon>Nitrosomonadales</taxon>
        <taxon>Nitrosomonadaceae</taxon>
        <taxon>Nitrosomonas</taxon>
    </lineage>
</organism>